<keyword evidence="1" id="KW-0472">Membrane</keyword>
<evidence type="ECO:0000313" key="3">
    <source>
        <dbReference type="Proteomes" id="UP000036270"/>
    </source>
</evidence>
<evidence type="ECO:0000256" key="1">
    <source>
        <dbReference type="SAM" id="Phobius"/>
    </source>
</evidence>
<dbReference type="Proteomes" id="UP000036270">
    <property type="component" value="Unassembled WGS sequence"/>
</dbReference>
<feature type="transmembrane region" description="Helical" evidence="1">
    <location>
        <begin position="237"/>
        <end position="263"/>
    </location>
</feature>
<keyword evidence="1" id="KW-0812">Transmembrane</keyword>
<feature type="transmembrane region" description="Helical" evidence="1">
    <location>
        <begin position="84"/>
        <end position="103"/>
    </location>
</feature>
<organism evidence="2 3">
    <name type="scientific">Muribacter muris</name>
    <dbReference type="NCBI Taxonomy" id="67855"/>
    <lineage>
        <taxon>Bacteria</taxon>
        <taxon>Pseudomonadati</taxon>
        <taxon>Pseudomonadota</taxon>
        <taxon>Gammaproteobacteria</taxon>
        <taxon>Pasteurellales</taxon>
        <taxon>Pasteurellaceae</taxon>
        <taxon>Muribacter</taxon>
    </lineage>
</organism>
<feature type="transmembrane region" description="Helical" evidence="1">
    <location>
        <begin position="207"/>
        <end position="225"/>
    </location>
</feature>
<evidence type="ECO:0000313" key="2">
    <source>
        <dbReference type="EMBL" id="KMK51784.1"/>
    </source>
</evidence>
<dbReference type="STRING" id="67855.RO21_04420"/>
<feature type="transmembrane region" description="Helical" evidence="1">
    <location>
        <begin position="115"/>
        <end position="138"/>
    </location>
</feature>
<dbReference type="AlphaFoldDB" id="A0A0J5P8G6"/>
<protein>
    <submittedName>
        <fullName evidence="2">Uncharacterized protein</fullName>
    </submittedName>
</protein>
<feature type="transmembrane region" description="Helical" evidence="1">
    <location>
        <begin position="54"/>
        <end position="72"/>
    </location>
</feature>
<feature type="transmembrane region" description="Helical" evidence="1">
    <location>
        <begin position="144"/>
        <end position="166"/>
    </location>
</feature>
<sequence>MSTIEITLDIIGITIAVKVWLFQNYLITIKNYCIRFLNKMKKIILLSPDIKISIYAYPLFIIWIAISVDQIITYNSLLNIDWKFISIYVLFEVMLFLGGIVLIKSLQKSNYILAMFFRSIFFNIGSVFLFPLFPYVLIEVIKNYYFFYFFISFLGFIVITAFIYTYNKNVNEIALRSLHHWKVEEKKENQILFLDFESFPKPLNNNFFWALLYVIASISIFYFFISRYSPEKFVYFSFGLSIILLTTSYSQVCYFFLLIKYYLYNSSKSGK</sequence>
<feature type="transmembrane region" description="Helical" evidence="1">
    <location>
        <begin position="6"/>
        <end position="33"/>
    </location>
</feature>
<proteinExistence type="predicted"/>
<dbReference type="PATRIC" id="fig|67855.3.peg.741"/>
<name>A0A0J5P8G6_9PAST</name>
<reference evidence="2 3" key="1">
    <citation type="submission" date="2014-12" db="EMBL/GenBank/DDBJ databases">
        <title>Reclassification of Actinobacillus muris as Muribacter muris.</title>
        <authorList>
            <person name="Christensen H."/>
            <person name="Nicklas W."/>
            <person name="Bisgaard M."/>
        </authorList>
    </citation>
    <scope>NUCLEOTIDE SEQUENCE [LARGE SCALE GENOMIC DNA]</scope>
    <source>
        <strain evidence="2 3">Ackerman80-443D</strain>
    </source>
</reference>
<keyword evidence="3" id="KW-1185">Reference proteome</keyword>
<keyword evidence="1" id="KW-1133">Transmembrane helix</keyword>
<gene>
    <name evidence="2" type="ORF">RO21_04420</name>
</gene>
<accession>A0A0J5P8G6</accession>
<dbReference type="EMBL" id="JWIZ01000023">
    <property type="protein sequence ID" value="KMK51784.1"/>
    <property type="molecule type" value="Genomic_DNA"/>
</dbReference>
<dbReference type="RefSeq" id="WP_047976586.1">
    <property type="nucleotide sequence ID" value="NZ_JWIZ01000023.1"/>
</dbReference>
<comment type="caution">
    <text evidence="2">The sequence shown here is derived from an EMBL/GenBank/DDBJ whole genome shotgun (WGS) entry which is preliminary data.</text>
</comment>